<dbReference type="SUPFAM" id="SSF55021">
    <property type="entry name" value="ACT-like"/>
    <property type="match status" value="2"/>
</dbReference>
<evidence type="ECO:0000256" key="3">
    <source>
        <dbReference type="ARBA" id="ARBA00004986"/>
    </source>
</evidence>
<dbReference type="Gene3D" id="3.40.1160.10">
    <property type="entry name" value="Acetylglutamate kinase-like"/>
    <property type="match status" value="1"/>
</dbReference>
<dbReference type="InterPro" id="IPR027795">
    <property type="entry name" value="CASTOR_ACT_dom"/>
</dbReference>
<comment type="similarity">
    <text evidence="5 15">Belongs to the aspartokinase family.</text>
</comment>
<keyword evidence="8 14" id="KW-0547">Nucleotide-binding</keyword>
<keyword evidence="12" id="KW-0457">Lysine biosynthesis</keyword>
<dbReference type="GO" id="GO:0019877">
    <property type="term" value="P:diaminopimelate biosynthetic process"/>
    <property type="evidence" value="ECO:0007669"/>
    <property type="project" value="UniProtKB-KW"/>
</dbReference>
<dbReference type="NCBIfam" id="TIGR00656">
    <property type="entry name" value="asp_kin_monofn"/>
    <property type="match status" value="1"/>
</dbReference>
<dbReference type="NCBIfam" id="TIGR00657">
    <property type="entry name" value="asp_kinases"/>
    <property type="match status" value="1"/>
</dbReference>
<dbReference type="InterPro" id="IPR001341">
    <property type="entry name" value="Asp_kinase"/>
</dbReference>
<dbReference type="PROSITE" id="PS51671">
    <property type="entry name" value="ACT"/>
    <property type="match status" value="1"/>
</dbReference>
<evidence type="ECO:0000256" key="4">
    <source>
        <dbReference type="ARBA" id="ARBA00005139"/>
    </source>
</evidence>
<dbReference type="GO" id="GO:0004072">
    <property type="term" value="F:aspartate kinase activity"/>
    <property type="evidence" value="ECO:0007669"/>
    <property type="project" value="UniProtKB-EC"/>
</dbReference>
<dbReference type="GO" id="GO:0009090">
    <property type="term" value="P:homoserine biosynthetic process"/>
    <property type="evidence" value="ECO:0007669"/>
    <property type="project" value="TreeGrafter"/>
</dbReference>
<dbReference type="FunFam" id="3.40.1160.10:FF:000002">
    <property type="entry name" value="Aspartokinase"/>
    <property type="match status" value="1"/>
</dbReference>
<feature type="binding site" evidence="14">
    <location>
        <position position="79"/>
    </location>
    <ligand>
        <name>substrate</name>
    </ligand>
</feature>
<evidence type="ECO:0000313" key="19">
    <source>
        <dbReference type="Proteomes" id="UP000366051"/>
    </source>
</evidence>
<dbReference type="Gene3D" id="3.30.2130.10">
    <property type="entry name" value="VC0802-like"/>
    <property type="match status" value="1"/>
</dbReference>
<dbReference type="UniPathway" id="UPA00034">
    <property type="reaction ID" value="UER00015"/>
</dbReference>
<dbReference type="InterPro" id="IPR001048">
    <property type="entry name" value="Asp/Glu/Uridylate_kinase"/>
</dbReference>
<evidence type="ECO:0000256" key="5">
    <source>
        <dbReference type="ARBA" id="ARBA00010122"/>
    </source>
</evidence>
<feature type="domain" description="ACT" evidence="17">
    <location>
        <begin position="344"/>
        <end position="403"/>
    </location>
</feature>
<dbReference type="AlphaFoldDB" id="A0A5Q2MZY0"/>
<comment type="catalytic activity">
    <reaction evidence="13 15">
        <text>L-aspartate + ATP = 4-phospho-L-aspartate + ADP</text>
        <dbReference type="Rhea" id="RHEA:23776"/>
        <dbReference type="ChEBI" id="CHEBI:29991"/>
        <dbReference type="ChEBI" id="CHEBI:30616"/>
        <dbReference type="ChEBI" id="CHEBI:57535"/>
        <dbReference type="ChEBI" id="CHEBI:456216"/>
        <dbReference type="EC" id="2.7.2.4"/>
    </reaction>
</comment>
<dbReference type="InterPro" id="IPR018042">
    <property type="entry name" value="Aspartate_kinase_CS"/>
</dbReference>
<dbReference type="PANTHER" id="PTHR21499:SF3">
    <property type="entry name" value="ASPARTOKINASE"/>
    <property type="match status" value="1"/>
</dbReference>
<evidence type="ECO:0000256" key="15">
    <source>
        <dbReference type="RuleBase" id="RU003448"/>
    </source>
</evidence>
<evidence type="ECO:0000256" key="9">
    <source>
        <dbReference type="ARBA" id="ARBA00022777"/>
    </source>
</evidence>
<sequence>MKIVVQKFGGTSVATEEIRQQAIERILEARKKGYHVVVVVSAMGRFGEPYATDTLLSLTQSMDPDLPTREKDLLMACGEIISGVVMTAQLRRSGIDALFLTGWQAGILTTDHYGEARILSVKPQRIFGELKEGKVVIVAGFQGSNEQKEITTLGRGGSDTTAVAIGAAMKAELVDIFTDVAGVMTADPRLVQRARFLNRLSYQEVCQLAQEGAKIIHPRAVDLAMQRHLTLRVRSTSSSAAGTLICDKDDEGNFPPQRLITGIAHRSQITQFKLDIAQALNPSEIELTVFKALAEAGISVDFINVSPRIIIFTVDDAVAPKVMEIMRSKNLEPDVISHCAKVAVVGMNMMGVPGVMARVVEALTKNGITILQSADSYTTIWCLIEEKNLVKAANALHQQFCLD</sequence>
<name>A0A5Q2MZY0_9FIRM</name>
<evidence type="ECO:0000256" key="11">
    <source>
        <dbReference type="ARBA" id="ARBA00022915"/>
    </source>
</evidence>
<feature type="binding site" evidence="14">
    <location>
        <position position="52"/>
    </location>
    <ligand>
        <name>substrate</name>
    </ligand>
</feature>
<keyword evidence="7 15" id="KW-0808">Transferase</keyword>
<protein>
    <recommendedName>
        <fullName evidence="15">Aspartokinase</fullName>
        <ecNumber evidence="15">2.7.2.4</ecNumber>
    </recommendedName>
</protein>
<dbReference type="InterPro" id="IPR005260">
    <property type="entry name" value="Asp_kin_monofn"/>
</dbReference>
<dbReference type="Pfam" id="PF13840">
    <property type="entry name" value="ACT_7"/>
    <property type="match status" value="1"/>
</dbReference>
<evidence type="ECO:0000256" key="16">
    <source>
        <dbReference type="RuleBase" id="RU004249"/>
    </source>
</evidence>
<evidence type="ECO:0000256" key="12">
    <source>
        <dbReference type="ARBA" id="ARBA00023154"/>
    </source>
</evidence>
<keyword evidence="11" id="KW-0220">Diaminopimelate biosynthesis</keyword>
<keyword evidence="19" id="KW-1185">Reference proteome</keyword>
<dbReference type="PROSITE" id="PS00324">
    <property type="entry name" value="ASPARTOKINASE"/>
    <property type="match status" value="1"/>
</dbReference>
<reference evidence="19" key="1">
    <citation type="submission" date="2019-11" db="EMBL/GenBank/DDBJ databases">
        <title>Genome sequence of Heliorestis convoluta strain HH, an alkaliphilic and minimalistic phototrophic bacterium from a soda lake in Egypt.</title>
        <authorList>
            <person name="Dewey E.D."/>
            <person name="Stokes L.M."/>
            <person name="Burchell B.M."/>
            <person name="Shaffer K.N."/>
            <person name="Huntington A.M."/>
            <person name="Baker J.M."/>
            <person name="Nadendla S."/>
            <person name="Giglio M.G."/>
            <person name="Touchman J.W."/>
            <person name="Blankenship R.E."/>
            <person name="Madigan M.T."/>
            <person name="Sattley W.M."/>
        </authorList>
    </citation>
    <scope>NUCLEOTIDE SEQUENCE [LARGE SCALE GENOMIC DNA]</scope>
    <source>
        <strain evidence="19">HH</strain>
    </source>
</reference>
<dbReference type="EMBL" id="CP045875">
    <property type="protein sequence ID" value="QGG48237.1"/>
    <property type="molecule type" value="Genomic_DNA"/>
</dbReference>
<dbReference type="GO" id="GO:0009089">
    <property type="term" value="P:lysine biosynthetic process via diaminopimelate"/>
    <property type="evidence" value="ECO:0007669"/>
    <property type="project" value="UniProtKB-UniPathway"/>
</dbReference>
<dbReference type="Proteomes" id="UP000366051">
    <property type="component" value="Chromosome"/>
</dbReference>
<dbReference type="PANTHER" id="PTHR21499">
    <property type="entry name" value="ASPARTATE KINASE"/>
    <property type="match status" value="1"/>
</dbReference>
<comment type="pathway">
    <text evidence="2 16">Amino-acid biosynthesis; L-lysine biosynthesis via DAP pathway; (S)-tetrahydrodipicolinate from L-aspartate: step 1/4.</text>
</comment>
<dbReference type="UniPathway" id="UPA00050">
    <property type="reaction ID" value="UER00461"/>
</dbReference>
<dbReference type="OrthoDB" id="9799110at2"/>
<dbReference type="InterPro" id="IPR045865">
    <property type="entry name" value="ACT-like_dom_sf"/>
</dbReference>
<gene>
    <name evidence="18" type="ORF">FTV88_2139</name>
</gene>
<dbReference type="EC" id="2.7.2.4" evidence="15"/>
<dbReference type="UniPathway" id="UPA00051">
    <property type="reaction ID" value="UER00462"/>
</dbReference>
<comment type="pathway">
    <text evidence="3 16">Amino-acid biosynthesis; L-methionine biosynthesis via de novo pathway; L-homoserine from L-aspartate: step 1/3.</text>
</comment>
<comment type="function">
    <text evidence="1">Catalyzes the phosphorylation of the beta-carboxyl group of aspartic acid with ATP to yield 4-phospho-L-aspartate, which is involved in the branched biosynthetic pathway leading to the biosynthesis of amino acids threonine, isoleucine and methionine.</text>
</comment>
<keyword evidence="10 14" id="KW-0067">ATP-binding</keyword>
<dbReference type="KEGG" id="hcv:FTV88_2139"/>
<dbReference type="InterPro" id="IPR002912">
    <property type="entry name" value="ACT_dom"/>
</dbReference>
<evidence type="ECO:0000256" key="13">
    <source>
        <dbReference type="ARBA" id="ARBA00047872"/>
    </source>
</evidence>
<evidence type="ECO:0000256" key="2">
    <source>
        <dbReference type="ARBA" id="ARBA00004766"/>
    </source>
</evidence>
<keyword evidence="6 16" id="KW-0028">Amino-acid biosynthesis</keyword>
<dbReference type="Pfam" id="PF00696">
    <property type="entry name" value="AA_kinase"/>
    <property type="match status" value="1"/>
</dbReference>
<evidence type="ECO:0000256" key="8">
    <source>
        <dbReference type="ARBA" id="ARBA00022741"/>
    </source>
</evidence>
<dbReference type="PIRSF" id="PIRSF000726">
    <property type="entry name" value="Asp_kin"/>
    <property type="match status" value="1"/>
</dbReference>
<dbReference type="GO" id="GO:0005829">
    <property type="term" value="C:cytosol"/>
    <property type="evidence" value="ECO:0007669"/>
    <property type="project" value="TreeGrafter"/>
</dbReference>
<evidence type="ECO:0000256" key="6">
    <source>
        <dbReference type="ARBA" id="ARBA00022605"/>
    </source>
</evidence>
<accession>A0A5Q2MZY0</accession>
<keyword evidence="9 15" id="KW-0418">Kinase</keyword>
<feature type="binding site" evidence="14">
    <location>
        <begin position="178"/>
        <end position="179"/>
    </location>
    <ligand>
        <name>ATP</name>
        <dbReference type="ChEBI" id="CHEBI:30616"/>
    </ligand>
</feature>
<evidence type="ECO:0000313" key="18">
    <source>
        <dbReference type="EMBL" id="QGG48237.1"/>
    </source>
</evidence>
<organism evidence="18 19">
    <name type="scientific">Heliorestis convoluta</name>
    <dbReference type="NCBI Taxonomy" id="356322"/>
    <lineage>
        <taxon>Bacteria</taxon>
        <taxon>Bacillati</taxon>
        <taxon>Bacillota</taxon>
        <taxon>Clostridia</taxon>
        <taxon>Eubacteriales</taxon>
        <taxon>Heliobacteriaceae</taxon>
        <taxon>Heliorestis</taxon>
    </lineage>
</organism>
<dbReference type="NCBIfam" id="NF006068">
    <property type="entry name" value="PRK08210.1"/>
    <property type="match status" value="1"/>
</dbReference>
<dbReference type="InterPro" id="IPR036393">
    <property type="entry name" value="AceGlu_kinase-like_sf"/>
</dbReference>
<evidence type="ECO:0000256" key="1">
    <source>
        <dbReference type="ARBA" id="ARBA00003121"/>
    </source>
</evidence>
<evidence type="ECO:0000259" key="17">
    <source>
        <dbReference type="PROSITE" id="PS51671"/>
    </source>
</evidence>
<dbReference type="GO" id="GO:0005524">
    <property type="term" value="F:ATP binding"/>
    <property type="evidence" value="ECO:0007669"/>
    <property type="project" value="UniProtKB-KW"/>
</dbReference>
<comment type="pathway">
    <text evidence="4 16">Amino-acid biosynthesis; L-threonine biosynthesis; L-threonine from L-aspartate: step 1/5.</text>
</comment>
<evidence type="ECO:0000256" key="7">
    <source>
        <dbReference type="ARBA" id="ARBA00022679"/>
    </source>
</evidence>
<feature type="binding site" evidence="14">
    <location>
        <position position="189"/>
    </location>
    <ligand>
        <name>ATP</name>
        <dbReference type="ChEBI" id="CHEBI:30616"/>
    </ligand>
</feature>
<dbReference type="GO" id="GO:0009088">
    <property type="term" value="P:threonine biosynthetic process"/>
    <property type="evidence" value="ECO:0007669"/>
    <property type="project" value="UniProtKB-UniPathway"/>
</dbReference>
<proteinExistence type="inferred from homology"/>
<feature type="binding site" evidence="14">
    <location>
        <begin position="7"/>
        <end position="10"/>
    </location>
    <ligand>
        <name>ATP</name>
        <dbReference type="ChEBI" id="CHEBI:30616"/>
    </ligand>
</feature>
<evidence type="ECO:0000256" key="14">
    <source>
        <dbReference type="PIRSR" id="PIRSR000726-1"/>
    </source>
</evidence>
<dbReference type="SUPFAM" id="SSF53633">
    <property type="entry name" value="Carbamate kinase-like"/>
    <property type="match status" value="1"/>
</dbReference>
<dbReference type="RefSeq" id="WP_153725471.1">
    <property type="nucleotide sequence ID" value="NZ_CP045875.1"/>
</dbReference>
<evidence type="ECO:0000256" key="10">
    <source>
        <dbReference type="ARBA" id="ARBA00022840"/>
    </source>
</evidence>